<feature type="compositionally biased region" description="Polar residues" evidence="1">
    <location>
        <begin position="66"/>
        <end position="77"/>
    </location>
</feature>
<protein>
    <submittedName>
        <fullName evidence="2">Uncharacterized protein</fullName>
    </submittedName>
</protein>
<evidence type="ECO:0000256" key="1">
    <source>
        <dbReference type="SAM" id="MobiDB-lite"/>
    </source>
</evidence>
<name>G4TR95_SERID</name>
<dbReference type="InParanoid" id="G4TR95"/>
<dbReference type="HOGENOM" id="CLU_2638974_0_0_1"/>
<sequence>MDAVCSVAAAVCLEVYTGFCADLASVRHTCIGDLCRPRGSSTPDDIPDGERAPLLPSPSPDAVVASQPSVNNMKLPS</sequence>
<evidence type="ECO:0000313" key="3">
    <source>
        <dbReference type="Proteomes" id="UP000007148"/>
    </source>
</evidence>
<dbReference type="EMBL" id="CAFZ01000257">
    <property type="protein sequence ID" value="CCA73838.1"/>
    <property type="molecule type" value="Genomic_DNA"/>
</dbReference>
<feature type="region of interest" description="Disordered" evidence="1">
    <location>
        <begin position="37"/>
        <end position="77"/>
    </location>
</feature>
<keyword evidence="3" id="KW-1185">Reference proteome</keyword>
<comment type="caution">
    <text evidence="2">The sequence shown here is derived from an EMBL/GenBank/DDBJ whole genome shotgun (WGS) entry which is preliminary data.</text>
</comment>
<accession>G4TR95</accession>
<reference evidence="2 3" key="1">
    <citation type="journal article" date="2011" name="PLoS Pathog.">
        <title>Endophytic Life Strategies Decoded by Genome and Transcriptome Analyses of the Mutualistic Root Symbiont Piriformospora indica.</title>
        <authorList>
            <person name="Zuccaro A."/>
            <person name="Lahrmann U."/>
            <person name="Guldener U."/>
            <person name="Langen G."/>
            <person name="Pfiffi S."/>
            <person name="Biedenkopf D."/>
            <person name="Wong P."/>
            <person name="Samans B."/>
            <person name="Grimm C."/>
            <person name="Basiewicz M."/>
            <person name="Murat C."/>
            <person name="Martin F."/>
            <person name="Kogel K.H."/>
        </authorList>
    </citation>
    <scope>NUCLEOTIDE SEQUENCE [LARGE SCALE GENOMIC DNA]</scope>
    <source>
        <strain evidence="2 3">DSM 11827</strain>
    </source>
</reference>
<organism evidence="2 3">
    <name type="scientific">Serendipita indica (strain DSM 11827)</name>
    <name type="common">Root endophyte fungus</name>
    <name type="synonym">Piriformospora indica</name>
    <dbReference type="NCBI Taxonomy" id="1109443"/>
    <lineage>
        <taxon>Eukaryota</taxon>
        <taxon>Fungi</taxon>
        <taxon>Dikarya</taxon>
        <taxon>Basidiomycota</taxon>
        <taxon>Agaricomycotina</taxon>
        <taxon>Agaricomycetes</taxon>
        <taxon>Sebacinales</taxon>
        <taxon>Serendipitaceae</taxon>
        <taxon>Serendipita</taxon>
    </lineage>
</organism>
<proteinExistence type="predicted"/>
<gene>
    <name evidence="2" type="ORF">PIIN_07792</name>
</gene>
<dbReference type="OrthoDB" id="3032222at2759"/>
<evidence type="ECO:0000313" key="2">
    <source>
        <dbReference type="EMBL" id="CCA73838.1"/>
    </source>
</evidence>
<dbReference type="AlphaFoldDB" id="G4TR95"/>
<dbReference type="Proteomes" id="UP000007148">
    <property type="component" value="Unassembled WGS sequence"/>
</dbReference>